<accession>A0ACC1KV51</accession>
<proteinExistence type="predicted"/>
<comment type="caution">
    <text evidence="1">The sequence shown here is derived from an EMBL/GenBank/DDBJ whole genome shotgun (WGS) entry which is preliminary data.</text>
</comment>
<keyword evidence="2" id="KW-1185">Reference proteome</keyword>
<protein>
    <submittedName>
        <fullName evidence="1">Uncharacterized protein</fullName>
    </submittedName>
</protein>
<gene>
    <name evidence="1" type="ORF">H4R21_004880</name>
</gene>
<dbReference type="Proteomes" id="UP001140087">
    <property type="component" value="Unassembled WGS sequence"/>
</dbReference>
<dbReference type="EMBL" id="JANBUN010001994">
    <property type="protein sequence ID" value="KAJ2796015.1"/>
    <property type="molecule type" value="Genomic_DNA"/>
</dbReference>
<evidence type="ECO:0000313" key="2">
    <source>
        <dbReference type="Proteomes" id="UP001140087"/>
    </source>
</evidence>
<evidence type="ECO:0000313" key="1">
    <source>
        <dbReference type="EMBL" id="KAJ2796015.1"/>
    </source>
</evidence>
<reference evidence="1" key="1">
    <citation type="submission" date="2022-07" db="EMBL/GenBank/DDBJ databases">
        <title>Phylogenomic reconstructions and comparative analyses of Kickxellomycotina fungi.</title>
        <authorList>
            <person name="Reynolds N.K."/>
            <person name="Stajich J.E."/>
            <person name="Barry K."/>
            <person name="Grigoriev I.V."/>
            <person name="Crous P."/>
            <person name="Smith M.E."/>
        </authorList>
    </citation>
    <scope>NUCLEOTIDE SEQUENCE</scope>
    <source>
        <strain evidence="1">BCRC 34780</strain>
    </source>
</reference>
<feature type="non-terminal residue" evidence="1">
    <location>
        <position position="191"/>
    </location>
</feature>
<feature type="non-terminal residue" evidence="1">
    <location>
        <position position="1"/>
    </location>
</feature>
<name>A0ACC1KV51_9FUNG</name>
<sequence>WRRDCGCRRCGRARCGGGTRRRPSAAPAPGADHPGGHAGHAGAAAGPGGAGCRGGVPGRAGRGRRVDRVRDAPGAARQRPGLAGCRDCGRPGRGGSVRRVGRAVHCRRAAAVPADSARVAVDSGGARRRRAAAVYAAPGRPAAPPGRRAAGRGQRRAAPVGVWHCRGRPPRAAAQPDAAANGHRVGVVCVM</sequence>
<organism evidence="1 2">
    <name type="scientific">Coemansia helicoidea</name>
    <dbReference type="NCBI Taxonomy" id="1286919"/>
    <lineage>
        <taxon>Eukaryota</taxon>
        <taxon>Fungi</taxon>
        <taxon>Fungi incertae sedis</taxon>
        <taxon>Zoopagomycota</taxon>
        <taxon>Kickxellomycotina</taxon>
        <taxon>Kickxellomycetes</taxon>
        <taxon>Kickxellales</taxon>
        <taxon>Kickxellaceae</taxon>
        <taxon>Coemansia</taxon>
    </lineage>
</organism>